<keyword evidence="2" id="KW-1185">Reference proteome</keyword>
<name>A0ABD2C8A7_VESMC</name>
<organism evidence="1 2">
    <name type="scientific">Vespula maculifrons</name>
    <name type="common">Eastern yellow jacket</name>
    <name type="synonym">Wasp</name>
    <dbReference type="NCBI Taxonomy" id="7453"/>
    <lineage>
        <taxon>Eukaryota</taxon>
        <taxon>Metazoa</taxon>
        <taxon>Ecdysozoa</taxon>
        <taxon>Arthropoda</taxon>
        <taxon>Hexapoda</taxon>
        <taxon>Insecta</taxon>
        <taxon>Pterygota</taxon>
        <taxon>Neoptera</taxon>
        <taxon>Endopterygota</taxon>
        <taxon>Hymenoptera</taxon>
        <taxon>Apocrita</taxon>
        <taxon>Aculeata</taxon>
        <taxon>Vespoidea</taxon>
        <taxon>Vespidae</taxon>
        <taxon>Vespinae</taxon>
        <taxon>Vespula</taxon>
    </lineage>
</organism>
<dbReference type="EMBL" id="JAYRBN010000059">
    <property type="protein sequence ID" value="KAL2741286.1"/>
    <property type="molecule type" value="Genomic_DNA"/>
</dbReference>
<dbReference type="Proteomes" id="UP001607303">
    <property type="component" value="Unassembled WGS sequence"/>
</dbReference>
<dbReference type="AlphaFoldDB" id="A0ABD2C8A7"/>
<accession>A0ABD2C8A7</accession>
<evidence type="ECO:0000313" key="2">
    <source>
        <dbReference type="Proteomes" id="UP001607303"/>
    </source>
</evidence>
<evidence type="ECO:0000313" key="1">
    <source>
        <dbReference type="EMBL" id="KAL2741286.1"/>
    </source>
</evidence>
<gene>
    <name evidence="1" type="ORF">V1477_010347</name>
</gene>
<comment type="caution">
    <text evidence="1">The sequence shown here is derived from an EMBL/GenBank/DDBJ whole genome shotgun (WGS) entry which is preliminary data.</text>
</comment>
<reference evidence="1 2" key="1">
    <citation type="journal article" date="2024" name="Ann. Entomol. Soc. Am.">
        <title>Genomic analyses of the southern and eastern yellowjacket wasps (Hymenoptera: Vespidae) reveal evolutionary signatures of social life.</title>
        <authorList>
            <person name="Catto M.A."/>
            <person name="Caine P.B."/>
            <person name="Orr S.E."/>
            <person name="Hunt B.G."/>
            <person name="Goodisman M.A.D."/>
        </authorList>
    </citation>
    <scope>NUCLEOTIDE SEQUENCE [LARGE SCALE GENOMIC DNA]</scope>
    <source>
        <strain evidence="1">232</strain>
        <tissue evidence="1">Head and thorax</tissue>
    </source>
</reference>
<protein>
    <submittedName>
        <fullName evidence="1">Uncharacterized protein</fullName>
    </submittedName>
</protein>
<proteinExistence type="predicted"/>
<sequence>MFHIKCIYSIYFAKIYKNRLFLSDMLSKLSSCFHQNHINVCIVMLNIHKFCREKYIFTIFTTFNYTYNVIIIL</sequence>